<evidence type="ECO:0000313" key="3">
    <source>
        <dbReference type="Proteomes" id="UP001386955"/>
    </source>
</evidence>
<accession>A0AAN9XAF2</accession>
<evidence type="ECO:0000313" key="2">
    <source>
        <dbReference type="EMBL" id="KAK7387178.1"/>
    </source>
</evidence>
<protein>
    <submittedName>
        <fullName evidence="2">Uncharacterized protein</fullName>
    </submittedName>
</protein>
<sequence length="102" mass="12244">MCCKNELPWGKGKKTDYYLCVCIMLWFYYIRSQGCFLFCLVLRYYELERCFSHCIVCIIKQILFYEPILFLRCRCPPAIITTIFTVPTLTNTKRTNKNKNKN</sequence>
<keyword evidence="1" id="KW-0812">Transmembrane</keyword>
<feature type="transmembrane region" description="Helical" evidence="1">
    <location>
        <begin position="17"/>
        <end position="45"/>
    </location>
</feature>
<reference evidence="2 3" key="1">
    <citation type="submission" date="2024-01" db="EMBL/GenBank/DDBJ databases">
        <title>The genomes of 5 underutilized Papilionoideae crops provide insights into root nodulation and disease resistanc.</title>
        <authorList>
            <person name="Jiang F."/>
        </authorList>
    </citation>
    <scope>NUCLEOTIDE SEQUENCE [LARGE SCALE GENOMIC DNA]</scope>
    <source>
        <strain evidence="2">DUOXIRENSHENG_FW03</strain>
        <tissue evidence="2">Leaves</tissue>
    </source>
</reference>
<gene>
    <name evidence="2" type="ORF">VNO78_27750</name>
</gene>
<evidence type="ECO:0000256" key="1">
    <source>
        <dbReference type="SAM" id="Phobius"/>
    </source>
</evidence>
<proteinExistence type="predicted"/>
<keyword evidence="3" id="KW-1185">Reference proteome</keyword>
<keyword evidence="1" id="KW-1133">Transmembrane helix</keyword>
<comment type="caution">
    <text evidence="2">The sequence shown here is derived from an EMBL/GenBank/DDBJ whole genome shotgun (WGS) entry which is preliminary data.</text>
</comment>
<dbReference type="AlphaFoldDB" id="A0AAN9XAF2"/>
<name>A0AAN9XAF2_PSOTE</name>
<organism evidence="2 3">
    <name type="scientific">Psophocarpus tetragonolobus</name>
    <name type="common">Winged bean</name>
    <name type="synonym">Dolichos tetragonolobus</name>
    <dbReference type="NCBI Taxonomy" id="3891"/>
    <lineage>
        <taxon>Eukaryota</taxon>
        <taxon>Viridiplantae</taxon>
        <taxon>Streptophyta</taxon>
        <taxon>Embryophyta</taxon>
        <taxon>Tracheophyta</taxon>
        <taxon>Spermatophyta</taxon>
        <taxon>Magnoliopsida</taxon>
        <taxon>eudicotyledons</taxon>
        <taxon>Gunneridae</taxon>
        <taxon>Pentapetalae</taxon>
        <taxon>rosids</taxon>
        <taxon>fabids</taxon>
        <taxon>Fabales</taxon>
        <taxon>Fabaceae</taxon>
        <taxon>Papilionoideae</taxon>
        <taxon>50 kb inversion clade</taxon>
        <taxon>NPAAA clade</taxon>
        <taxon>indigoferoid/millettioid clade</taxon>
        <taxon>Phaseoleae</taxon>
        <taxon>Psophocarpus</taxon>
    </lineage>
</organism>
<dbReference type="Proteomes" id="UP001386955">
    <property type="component" value="Unassembled WGS sequence"/>
</dbReference>
<dbReference type="EMBL" id="JAYMYS010000007">
    <property type="protein sequence ID" value="KAK7387178.1"/>
    <property type="molecule type" value="Genomic_DNA"/>
</dbReference>
<keyword evidence="1" id="KW-0472">Membrane</keyword>